<name>A0ABD1SJ94_9LAMI</name>
<comment type="caution">
    <text evidence="1">The sequence shown here is derived from an EMBL/GenBank/DDBJ whole genome shotgun (WGS) entry which is preliminary data.</text>
</comment>
<sequence length="118" mass="13446">MLSILQELPQLCVEDASFRELLRNLEFVPTSSGSLKCPATLYDPRNEELFALLDDSDTFPCPPFKESGVLDKLQGLGLKTTVSIDTVIQSARHVELLNAMKVRKKHIHEERCFFPIWK</sequence>
<dbReference type="PANTHER" id="PTHR46919:SF2">
    <property type="entry name" value="SACSIN"/>
    <property type="match status" value="1"/>
</dbReference>
<organism evidence="1 2">
    <name type="scientific">Forsythia ovata</name>
    <dbReference type="NCBI Taxonomy" id="205694"/>
    <lineage>
        <taxon>Eukaryota</taxon>
        <taxon>Viridiplantae</taxon>
        <taxon>Streptophyta</taxon>
        <taxon>Embryophyta</taxon>
        <taxon>Tracheophyta</taxon>
        <taxon>Spermatophyta</taxon>
        <taxon>Magnoliopsida</taxon>
        <taxon>eudicotyledons</taxon>
        <taxon>Gunneridae</taxon>
        <taxon>Pentapetalae</taxon>
        <taxon>asterids</taxon>
        <taxon>lamiids</taxon>
        <taxon>Lamiales</taxon>
        <taxon>Oleaceae</taxon>
        <taxon>Forsythieae</taxon>
        <taxon>Forsythia</taxon>
    </lineage>
</organism>
<dbReference type="Proteomes" id="UP001604277">
    <property type="component" value="Unassembled WGS sequence"/>
</dbReference>
<protein>
    <submittedName>
        <fullName evidence="1">Zinc finger protein</fullName>
    </submittedName>
</protein>
<keyword evidence="2" id="KW-1185">Reference proteome</keyword>
<evidence type="ECO:0000313" key="1">
    <source>
        <dbReference type="EMBL" id="KAL2500792.1"/>
    </source>
</evidence>
<accession>A0ABD1SJ94</accession>
<dbReference type="EMBL" id="JBFOLJ010000010">
    <property type="protein sequence ID" value="KAL2500792.1"/>
    <property type="molecule type" value="Genomic_DNA"/>
</dbReference>
<proteinExistence type="predicted"/>
<dbReference type="PANTHER" id="PTHR46919">
    <property type="entry name" value="ZINC FINGER, C3HC4 TYPE (RING FINGER) FAMILY PROTEIN"/>
    <property type="match status" value="1"/>
</dbReference>
<reference evidence="2" key="1">
    <citation type="submission" date="2024-07" db="EMBL/GenBank/DDBJ databases">
        <title>Two chromosome-level genome assemblies of Korean endemic species Abeliophyllum distichum and Forsythia ovata (Oleaceae).</title>
        <authorList>
            <person name="Jang H."/>
        </authorList>
    </citation>
    <scope>NUCLEOTIDE SEQUENCE [LARGE SCALE GENOMIC DNA]</scope>
</reference>
<evidence type="ECO:0000313" key="2">
    <source>
        <dbReference type="Proteomes" id="UP001604277"/>
    </source>
</evidence>
<dbReference type="AlphaFoldDB" id="A0ABD1SJ94"/>
<gene>
    <name evidence="1" type="ORF">Fot_34640</name>
</gene>